<comment type="caution">
    <text evidence="1">The sequence shown here is derived from an EMBL/GenBank/DDBJ whole genome shotgun (WGS) entry which is preliminary data.</text>
</comment>
<evidence type="ECO:0000313" key="1">
    <source>
        <dbReference type="EMBL" id="KAF0512008.1"/>
    </source>
</evidence>
<proteinExistence type="predicted"/>
<accession>A0A8H4AM00</accession>
<dbReference type="EMBL" id="WTPW01000431">
    <property type="protein sequence ID" value="KAF0512008.1"/>
    <property type="molecule type" value="Genomic_DNA"/>
</dbReference>
<sequence>MFRCGTSEQNHNYILKIYDKCKLHSGCQYDFFELTKLCDKCDTTCERKIAAWGRGECPKEIVGPFEFANEYEGGIESNDMLLNENKILLEIFKANKDKISYCKSYETITRIYNDLQKDTKKKGIRMWKPLTFYFFGLGSSGKSGLFQALFEDELYLKPKKQKMNIFNNTPHRVEQKYKDFEQFLAKYIFMTARKPPNEAYNFGR</sequence>
<evidence type="ECO:0000313" key="2">
    <source>
        <dbReference type="Proteomes" id="UP000439903"/>
    </source>
</evidence>
<dbReference type="AlphaFoldDB" id="A0A8H4AM00"/>
<name>A0A8H4AM00_GIGMA</name>
<protein>
    <submittedName>
        <fullName evidence="1">Uncharacterized protein</fullName>
    </submittedName>
</protein>
<reference evidence="1 2" key="1">
    <citation type="journal article" date="2019" name="Environ. Microbiol.">
        <title>At the nexus of three kingdoms: the genome of the mycorrhizal fungus Gigaspora margarita provides insights into plant, endobacterial and fungal interactions.</title>
        <authorList>
            <person name="Venice F."/>
            <person name="Ghignone S."/>
            <person name="Salvioli di Fossalunga A."/>
            <person name="Amselem J."/>
            <person name="Novero M."/>
            <person name="Xianan X."/>
            <person name="Sedzielewska Toro K."/>
            <person name="Morin E."/>
            <person name="Lipzen A."/>
            <person name="Grigoriev I.V."/>
            <person name="Henrissat B."/>
            <person name="Martin F.M."/>
            <person name="Bonfante P."/>
        </authorList>
    </citation>
    <scope>NUCLEOTIDE SEQUENCE [LARGE SCALE GENOMIC DNA]</scope>
    <source>
        <strain evidence="1 2">BEG34</strain>
    </source>
</reference>
<dbReference type="Proteomes" id="UP000439903">
    <property type="component" value="Unassembled WGS sequence"/>
</dbReference>
<organism evidence="1 2">
    <name type="scientific">Gigaspora margarita</name>
    <dbReference type="NCBI Taxonomy" id="4874"/>
    <lineage>
        <taxon>Eukaryota</taxon>
        <taxon>Fungi</taxon>
        <taxon>Fungi incertae sedis</taxon>
        <taxon>Mucoromycota</taxon>
        <taxon>Glomeromycotina</taxon>
        <taxon>Glomeromycetes</taxon>
        <taxon>Diversisporales</taxon>
        <taxon>Gigasporaceae</taxon>
        <taxon>Gigaspora</taxon>
    </lineage>
</organism>
<dbReference type="OrthoDB" id="2418789at2759"/>
<gene>
    <name evidence="1" type="ORF">F8M41_018140</name>
</gene>
<keyword evidence="2" id="KW-1185">Reference proteome</keyword>